<feature type="transmembrane region" description="Helical" evidence="1">
    <location>
        <begin position="178"/>
        <end position="204"/>
    </location>
</feature>
<gene>
    <name evidence="2" type="ORF">L596_028470</name>
</gene>
<evidence type="ECO:0008006" key="4">
    <source>
        <dbReference type="Google" id="ProtNLM"/>
    </source>
</evidence>
<name>A0A4U5LYN1_STECR</name>
<dbReference type="AlphaFoldDB" id="A0A4U5LYN1"/>
<keyword evidence="1" id="KW-1133">Transmembrane helix</keyword>
<evidence type="ECO:0000256" key="1">
    <source>
        <dbReference type="SAM" id="Phobius"/>
    </source>
</evidence>
<accession>A0A4U5LYN1</accession>
<evidence type="ECO:0000313" key="2">
    <source>
        <dbReference type="EMBL" id="TKR61352.1"/>
    </source>
</evidence>
<keyword evidence="1" id="KW-0812">Transmembrane</keyword>
<dbReference type="OrthoDB" id="10334538at2759"/>
<evidence type="ECO:0000313" key="3">
    <source>
        <dbReference type="Proteomes" id="UP000298663"/>
    </source>
</evidence>
<protein>
    <recommendedName>
        <fullName evidence="4">G-protein coupled receptors family 1 profile domain-containing protein</fullName>
    </recommendedName>
</protein>
<keyword evidence="3" id="KW-1185">Reference proteome</keyword>
<feature type="transmembrane region" description="Helical" evidence="1">
    <location>
        <begin position="12"/>
        <end position="37"/>
    </location>
</feature>
<dbReference type="Proteomes" id="UP000298663">
    <property type="component" value="Unassembled WGS sequence"/>
</dbReference>
<proteinExistence type="predicted"/>
<keyword evidence="1" id="KW-0472">Membrane</keyword>
<organism evidence="2 3">
    <name type="scientific">Steinernema carpocapsae</name>
    <name type="common">Entomopathogenic nematode</name>
    <dbReference type="NCBI Taxonomy" id="34508"/>
    <lineage>
        <taxon>Eukaryota</taxon>
        <taxon>Metazoa</taxon>
        <taxon>Ecdysozoa</taxon>
        <taxon>Nematoda</taxon>
        <taxon>Chromadorea</taxon>
        <taxon>Rhabditida</taxon>
        <taxon>Tylenchina</taxon>
        <taxon>Panagrolaimomorpha</taxon>
        <taxon>Strongyloidoidea</taxon>
        <taxon>Steinernematidae</taxon>
        <taxon>Steinernema</taxon>
    </lineage>
</organism>
<reference evidence="2 3" key="2">
    <citation type="journal article" date="2019" name="G3 (Bethesda)">
        <title>Hybrid Assembly of the Genome of the Entomopathogenic Nematode Steinernema carpocapsae Identifies the X-Chromosome.</title>
        <authorList>
            <person name="Serra L."/>
            <person name="Macchietto M."/>
            <person name="Macias-Munoz A."/>
            <person name="McGill C.J."/>
            <person name="Rodriguez I.M."/>
            <person name="Rodriguez B."/>
            <person name="Murad R."/>
            <person name="Mortazavi A."/>
        </authorList>
    </citation>
    <scope>NUCLEOTIDE SEQUENCE [LARGE SCALE GENOMIC DNA]</scope>
    <source>
        <strain evidence="2 3">ALL</strain>
    </source>
</reference>
<dbReference type="EMBL" id="AZBU02000011">
    <property type="protein sequence ID" value="TKR61352.1"/>
    <property type="molecule type" value="Genomic_DNA"/>
</dbReference>
<feature type="transmembrane region" description="Helical" evidence="1">
    <location>
        <begin position="133"/>
        <end position="155"/>
    </location>
</feature>
<reference evidence="2 3" key="1">
    <citation type="journal article" date="2015" name="Genome Biol.">
        <title>Comparative genomics of Steinernema reveals deeply conserved gene regulatory networks.</title>
        <authorList>
            <person name="Dillman A.R."/>
            <person name="Macchietto M."/>
            <person name="Porter C.F."/>
            <person name="Rogers A."/>
            <person name="Williams B."/>
            <person name="Antoshechkin I."/>
            <person name="Lee M.M."/>
            <person name="Goodwin Z."/>
            <person name="Lu X."/>
            <person name="Lewis E.E."/>
            <person name="Goodrich-Blair H."/>
            <person name="Stock S.P."/>
            <person name="Adams B.J."/>
            <person name="Sternberg P.W."/>
            <person name="Mortazavi A."/>
        </authorList>
    </citation>
    <scope>NUCLEOTIDE SEQUENCE [LARGE SCALE GENOMIC DNA]</scope>
    <source>
        <strain evidence="2 3">ALL</strain>
    </source>
</reference>
<feature type="transmembrane region" description="Helical" evidence="1">
    <location>
        <begin position="49"/>
        <end position="67"/>
    </location>
</feature>
<feature type="transmembrane region" description="Helical" evidence="1">
    <location>
        <begin position="87"/>
        <end position="113"/>
    </location>
</feature>
<comment type="caution">
    <text evidence="2">The sequence shown here is derived from an EMBL/GenBank/DDBJ whole genome shotgun (WGS) entry which is preliminary data.</text>
</comment>
<sequence>MVFNKEAFEFFGYYGLFSTIWTIVDLTLNVLILWISFVHCRKNVLCRIYAIYLLIPSAAYEMVKFANNYIAHTINSDFIRRFDYPRYTFWFVFELAAFQYCVLANAMVLLTYLSVKTPMFFQVHVRPRRYHYIFFNASLFAFLLASIAVAVEIPINDVKLHRSEYKIFGLLYYVKPGFNILSCFMMLVVFILSLCQIIGHTALLHVQLNRRRLMWTLIYCSPPNVFMFLQLPYSAFQILYAHVKTGDDLPPLYRTIEDWTEPLSSGRLFFASLCILFSFKEYRRAIQSAMSYVRQKFTDGS</sequence>